<dbReference type="Pfam" id="PF12874">
    <property type="entry name" value="zf-met"/>
    <property type="match status" value="1"/>
</dbReference>
<dbReference type="InterPro" id="IPR036236">
    <property type="entry name" value="Znf_C2H2_sf"/>
</dbReference>
<dbReference type="SMART" id="SM00355">
    <property type="entry name" value="ZnF_C2H2"/>
    <property type="match status" value="7"/>
</dbReference>
<dbReference type="GO" id="GO:0005634">
    <property type="term" value="C:nucleus"/>
    <property type="evidence" value="ECO:0007669"/>
    <property type="project" value="TreeGrafter"/>
</dbReference>
<organism evidence="7">
    <name type="scientific">Ascaris suum</name>
    <name type="common">Pig roundworm</name>
    <name type="synonym">Ascaris lumbricoides</name>
    <dbReference type="NCBI Taxonomy" id="6253"/>
    <lineage>
        <taxon>Eukaryota</taxon>
        <taxon>Metazoa</taxon>
        <taxon>Ecdysozoa</taxon>
        <taxon>Nematoda</taxon>
        <taxon>Chromadorea</taxon>
        <taxon>Rhabditida</taxon>
        <taxon>Spirurina</taxon>
        <taxon>Ascaridomorpha</taxon>
        <taxon>Ascaridoidea</taxon>
        <taxon>Ascarididae</taxon>
        <taxon>Ascaris</taxon>
    </lineage>
</organism>
<reference evidence="7" key="1">
    <citation type="journal article" date="2011" name="Genome Res.">
        <title>Deep small RNA sequencing from the nematode Ascaris reveals conservation, functional diversification, and novel developmental profiles.</title>
        <authorList>
            <person name="Wang J."/>
            <person name="Czech B."/>
            <person name="Crunk A."/>
            <person name="Wallace A."/>
            <person name="Mitreva M."/>
            <person name="Hannon G.J."/>
            <person name="Davis R.E."/>
        </authorList>
    </citation>
    <scope>NUCLEOTIDE SEQUENCE</scope>
</reference>
<feature type="domain" description="C2H2-type" evidence="6">
    <location>
        <begin position="260"/>
        <end position="284"/>
    </location>
</feature>
<dbReference type="GO" id="GO:0008270">
    <property type="term" value="F:zinc ion binding"/>
    <property type="evidence" value="ECO:0007669"/>
    <property type="project" value="UniProtKB-KW"/>
</dbReference>
<dbReference type="GO" id="GO:0000981">
    <property type="term" value="F:DNA-binding transcription factor activity, RNA polymerase II-specific"/>
    <property type="evidence" value="ECO:0007669"/>
    <property type="project" value="TreeGrafter"/>
</dbReference>
<accession>F1L5H1</accession>
<dbReference type="PANTHER" id="PTHR24379:SF127">
    <property type="entry name" value="BLOODY FINGERS-RELATED"/>
    <property type="match status" value="1"/>
</dbReference>
<dbReference type="AlphaFoldDB" id="F1L5H1"/>
<name>F1L5H1_ASCSU</name>
<dbReference type="SUPFAM" id="SSF57667">
    <property type="entry name" value="beta-beta-alpha zinc fingers"/>
    <property type="match status" value="3"/>
</dbReference>
<feature type="domain" description="C2H2-type" evidence="6">
    <location>
        <begin position="231"/>
        <end position="259"/>
    </location>
</feature>
<evidence type="ECO:0000256" key="2">
    <source>
        <dbReference type="ARBA" id="ARBA00022737"/>
    </source>
</evidence>
<keyword evidence="2" id="KW-0677">Repeat</keyword>
<dbReference type="Gene3D" id="3.30.160.60">
    <property type="entry name" value="Classic Zinc Finger"/>
    <property type="match status" value="5"/>
</dbReference>
<feature type="domain" description="C2H2-type" evidence="6">
    <location>
        <begin position="348"/>
        <end position="371"/>
    </location>
</feature>
<keyword evidence="1" id="KW-0479">Metal-binding</keyword>
<proteinExistence type="evidence at transcript level"/>
<dbReference type="PANTHER" id="PTHR24379">
    <property type="entry name" value="KRAB AND ZINC FINGER DOMAIN-CONTAINING"/>
    <property type="match status" value="1"/>
</dbReference>
<evidence type="ECO:0000256" key="1">
    <source>
        <dbReference type="ARBA" id="ARBA00022723"/>
    </source>
</evidence>
<dbReference type="PROSITE" id="PS00028">
    <property type="entry name" value="ZINC_FINGER_C2H2_1"/>
    <property type="match status" value="6"/>
</dbReference>
<evidence type="ECO:0000256" key="3">
    <source>
        <dbReference type="ARBA" id="ARBA00022771"/>
    </source>
</evidence>
<evidence type="ECO:0000259" key="6">
    <source>
        <dbReference type="PROSITE" id="PS50157"/>
    </source>
</evidence>
<evidence type="ECO:0000256" key="4">
    <source>
        <dbReference type="ARBA" id="ARBA00022833"/>
    </source>
</evidence>
<feature type="domain" description="C2H2-type" evidence="6">
    <location>
        <begin position="320"/>
        <end position="347"/>
    </location>
</feature>
<keyword evidence="4" id="KW-0862">Zinc</keyword>
<sequence length="439" mass="50929">MAERIWSPSLSDLQRDVIENTPQVTKRTLCFYCIEGARCPLHWPSRIRRINDTQFAFNDTAQSVKRLLDVLRKQSEQRLLESGLRGGFARLQSVRVPKRASPARLQNKTVLTTPLKSIIDGVTTGNTSDEKTLEIEEVFLPPKKPEVTDNSRQKYQRFREKKFTCEHCGHTFTLKHNMQTHIANYHSGEGRTLRPRGKRYKCLKCGWMCRTTNEVKSHQRRVHDTPKEKRHTCVVCNKNFRSHGLMREHYSTVHLNERPYECTICMTSFGRKGGLRRHNIMKHSDFVYACPYEECTHPGFKCSKALTAHIRSIHTHIRPYKCGQCDKSFVRRNDLRTHEALHSATLEHICDTCGQKFKRASYLKRHWKTRHEHLTATEDQKGARIEPFYSSRYSDMDLSKTTPHLSCSPLKSLSVDNATAVICSDGLSSRHRFSRSLSE</sequence>
<evidence type="ECO:0000313" key="7">
    <source>
        <dbReference type="EMBL" id="ADY45375.1"/>
    </source>
</evidence>
<keyword evidence="3 5" id="KW-0863">Zinc-finger</keyword>
<dbReference type="FunFam" id="3.30.160.60:FF:000630">
    <property type="entry name" value="Zinc finger protein 180"/>
    <property type="match status" value="1"/>
</dbReference>
<feature type="domain" description="C2H2-type" evidence="6">
    <location>
        <begin position="163"/>
        <end position="191"/>
    </location>
</feature>
<dbReference type="EMBL" id="JI171754">
    <property type="protein sequence ID" value="ADY45375.1"/>
    <property type="molecule type" value="mRNA"/>
</dbReference>
<dbReference type="GO" id="GO:0000977">
    <property type="term" value="F:RNA polymerase II transcription regulatory region sequence-specific DNA binding"/>
    <property type="evidence" value="ECO:0007669"/>
    <property type="project" value="TreeGrafter"/>
</dbReference>
<evidence type="ECO:0000256" key="5">
    <source>
        <dbReference type="PROSITE-ProRule" id="PRU00042"/>
    </source>
</evidence>
<dbReference type="PROSITE" id="PS50157">
    <property type="entry name" value="ZINC_FINGER_C2H2_2"/>
    <property type="match status" value="6"/>
</dbReference>
<feature type="domain" description="C2H2-type" evidence="6">
    <location>
        <begin position="200"/>
        <end position="228"/>
    </location>
</feature>
<dbReference type="InterPro" id="IPR013087">
    <property type="entry name" value="Znf_C2H2_type"/>
</dbReference>
<protein>
    <submittedName>
        <fullName evidence="7">Zinc finger protein 226</fullName>
    </submittedName>
</protein>
<dbReference type="Pfam" id="PF00096">
    <property type="entry name" value="zf-C2H2"/>
    <property type="match status" value="2"/>
</dbReference>